<dbReference type="PROSITE" id="PS50893">
    <property type="entry name" value="ABC_TRANSPORTER_2"/>
    <property type="match status" value="1"/>
</dbReference>
<keyword evidence="4 6" id="KW-0067">ATP-binding</keyword>
<dbReference type="GO" id="GO:0005524">
    <property type="term" value="F:ATP binding"/>
    <property type="evidence" value="ECO:0007669"/>
    <property type="project" value="UniProtKB-KW"/>
</dbReference>
<dbReference type="PANTHER" id="PTHR46743">
    <property type="entry name" value="TEICHOIC ACIDS EXPORT ATP-BINDING PROTEIN TAGH"/>
    <property type="match status" value="1"/>
</dbReference>
<proteinExistence type="inferred from homology"/>
<keyword evidence="7" id="KW-1185">Reference proteome</keyword>
<dbReference type="SMART" id="SM00382">
    <property type="entry name" value="AAA"/>
    <property type="match status" value="1"/>
</dbReference>
<accession>A0ABY8NGV6</accession>
<dbReference type="Proteomes" id="UP001236500">
    <property type="component" value="Chromosome"/>
</dbReference>
<feature type="domain" description="ABC transporter" evidence="5">
    <location>
        <begin position="26"/>
        <end position="240"/>
    </location>
</feature>
<dbReference type="InterPro" id="IPR050683">
    <property type="entry name" value="Bact_Polysacc_Export_ATP-bd"/>
</dbReference>
<dbReference type="Gene3D" id="3.40.50.300">
    <property type="entry name" value="P-loop containing nucleotide triphosphate hydrolases"/>
    <property type="match status" value="1"/>
</dbReference>
<keyword evidence="3" id="KW-0547">Nucleotide-binding</keyword>
<name>A0ABY8NGV6_9GAMM</name>
<dbReference type="RefSeq" id="WP_280321132.1">
    <property type="nucleotide sequence ID" value="NZ_CP118605.1"/>
</dbReference>
<dbReference type="CDD" id="cd03220">
    <property type="entry name" value="ABC_KpsT_Wzt"/>
    <property type="match status" value="1"/>
</dbReference>
<sequence length="240" mass="26383">MISIKAENIGLNYNIRQKISLSPKAVKLHATGGKITVNGRKKTIKALDNVSFELSAGDRLGLIGSNGAGKSTLLKVLYGIYEPSEGNLQVSGKIDALFNINLGFRKEATGRRNIFLRGLIRGWQPKEVESRMDEIIEFSELGHYIDLPLKSYSAGMAARLAFSIATNLEPEILLMDEWIGAGDPSFQEKAKTRMELLAEKAGIMVIASHNHKLLKNVCNKIIHLQEGKIIQSGAPDDLLE</sequence>
<dbReference type="InterPro" id="IPR015860">
    <property type="entry name" value="ABC_transpr_TagH-like"/>
</dbReference>
<organism evidence="6 7">
    <name type="scientific">Microbulbifer bruguierae</name>
    <dbReference type="NCBI Taxonomy" id="3029061"/>
    <lineage>
        <taxon>Bacteria</taxon>
        <taxon>Pseudomonadati</taxon>
        <taxon>Pseudomonadota</taxon>
        <taxon>Gammaproteobacteria</taxon>
        <taxon>Cellvibrionales</taxon>
        <taxon>Microbulbiferaceae</taxon>
        <taxon>Microbulbifer</taxon>
    </lineage>
</organism>
<gene>
    <name evidence="6" type="ORF">PVT68_03055</name>
</gene>
<evidence type="ECO:0000256" key="4">
    <source>
        <dbReference type="ARBA" id="ARBA00022840"/>
    </source>
</evidence>
<evidence type="ECO:0000256" key="1">
    <source>
        <dbReference type="ARBA" id="ARBA00005417"/>
    </source>
</evidence>
<dbReference type="InterPro" id="IPR017871">
    <property type="entry name" value="ABC_transporter-like_CS"/>
</dbReference>
<dbReference type="PANTHER" id="PTHR46743:SF2">
    <property type="entry name" value="TEICHOIC ACIDS EXPORT ATP-BINDING PROTEIN TAGH"/>
    <property type="match status" value="1"/>
</dbReference>
<evidence type="ECO:0000313" key="7">
    <source>
        <dbReference type="Proteomes" id="UP001236500"/>
    </source>
</evidence>
<protein>
    <submittedName>
        <fullName evidence="6">ABC transporter ATP-binding protein</fullName>
    </submittedName>
</protein>
<evidence type="ECO:0000256" key="2">
    <source>
        <dbReference type="ARBA" id="ARBA00022448"/>
    </source>
</evidence>
<comment type="similarity">
    <text evidence="1">Belongs to the ABC transporter superfamily.</text>
</comment>
<evidence type="ECO:0000259" key="5">
    <source>
        <dbReference type="PROSITE" id="PS50893"/>
    </source>
</evidence>
<dbReference type="Pfam" id="PF00005">
    <property type="entry name" value="ABC_tran"/>
    <property type="match status" value="1"/>
</dbReference>
<reference evidence="6 7" key="1">
    <citation type="submission" date="2023-02" db="EMBL/GenBank/DDBJ databases">
        <title>Description and genomic characterization of Microbulbifer bruguierae sp. nov., isolated from the sediment of mangrove plant Bruguiera sexangula.</title>
        <authorList>
            <person name="Long M."/>
        </authorList>
    </citation>
    <scope>NUCLEOTIDE SEQUENCE [LARGE SCALE GENOMIC DNA]</scope>
    <source>
        <strain evidence="6 7">H12</strain>
    </source>
</reference>
<dbReference type="InterPro" id="IPR027417">
    <property type="entry name" value="P-loop_NTPase"/>
</dbReference>
<dbReference type="InterPro" id="IPR003593">
    <property type="entry name" value="AAA+_ATPase"/>
</dbReference>
<dbReference type="InterPro" id="IPR003439">
    <property type="entry name" value="ABC_transporter-like_ATP-bd"/>
</dbReference>
<evidence type="ECO:0000256" key="3">
    <source>
        <dbReference type="ARBA" id="ARBA00022741"/>
    </source>
</evidence>
<dbReference type="SUPFAM" id="SSF52540">
    <property type="entry name" value="P-loop containing nucleoside triphosphate hydrolases"/>
    <property type="match status" value="1"/>
</dbReference>
<keyword evidence="2" id="KW-0813">Transport</keyword>
<evidence type="ECO:0000313" key="6">
    <source>
        <dbReference type="EMBL" id="WGL17287.1"/>
    </source>
</evidence>
<dbReference type="EMBL" id="CP118605">
    <property type="protein sequence ID" value="WGL17287.1"/>
    <property type="molecule type" value="Genomic_DNA"/>
</dbReference>
<dbReference type="PROSITE" id="PS00211">
    <property type="entry name" value="ABC_TRANSPORTER_1"/>
    <property type="match status" value="1"/>
</dbReference>